<dbReference type="RefSeq" id="WP_344907916.1">
    <property type="nucleotide sequence ID" value="NZ_BAAAWD010000031.1"/>
</dbReference>
<sequence length="109" mass="12160">MLLVSWSFLGIGARDRSLFALRLQSAAIFGLTENVYVVFTAIGVLAARLTPRSVLPHRRAVSTASIYLSYGLRRRSWAFLHRREAHAARAALENNVPFITYDGRRSGAL</sequence>
<gene>
    <name evidence="2" type="ORF">GCM10017559_82910</name>
</gene>
<keyword evidence="1" id="KW-0472">Membrane</keyword>
<name>A0ABP6LEZ4_9ACTN</name>
<protein>
    <submittedName>
        <fullName evidence="2">Uncharacterized protein</fullName>
    </submittedName>
</protein>
<evidence type="ECO:0000313" key="2">
    <source>
        <dbReference type="EMBL" id="GAA3041534.1"/>
    </source>
</evidence>
<keyword evidence="1" id="KW-1133">Transmembrane helix</keyword>
<keyword evidence="3" id="KW-1185">Reference proteome</keyword>
<organism evidence="2 3">
    <name type="scientific">Streptosporangium longisporum</name>
    <dbReference type="NCBI Taxonomy" id="46187"/>
    <lineage>
        <taxon>Bacteria</taxon>
        <taxon>Bacillati</taxon>
        <taxon>Actinomycetota</taxon>
        <taxon>Actinomycetes</taxon>
        <taxon>Streptosporangiales</taxon>
        <taxon>Streptosporangiaceae</taxon>
        <taxon>Streptosporangium</taxon>
    </lineage>
</organism>
<proteinExistence type="predicted"/>
<reference evidence="3" key="1">
    <citation type="journal article" date="2019" name="Int. J. Syst. Evol. Microbiol.">
        <title>The Global Catalogue of Microorganisms (GCM) 10K type strain sequencing project: providing services to taxonomists for standard genome sequencing and annotation.</title>
        <authorList>
            <consortium name="The Broad Institute Genomics Platform"/>
            <consortium name="The Broad Institute Genome Sequencing Center for Infectious Disease"/>
            <person name="Wu L."/>
            <person name="Ma J."/>
        </authorList>
    </citation>
    <scope>NUCLEOTIDE SEQUENCE [LARGE SCALE GENOMIC DNA]</scope>
    <source>
        <strain evidence="3">JCM 3106</strain>
    </source>
</reference>
<keyword evidence="1" id="KW-0812">Transmembrane</keyword>
<feature type="transmembrane region" description="Helical" evidence="1">
    <location>
        <begin position="23"/>
        <end position="49"/>
    </location>
</feature>
<evidence type="ECO:0000313" key="3">
    <source>
        <dbReference type="Proteomes" id="UP001499930"/>
    </source>
</evidence>
<comment type="caution">
    <text evidence="2">The sequence shown here is derived from an EMBL/GenBank/DDBJ whole genome shotgun (WGS) entry which is preliminary data.</text>
</comment>
<dbReference type="Proteomes" id="UP001499930">
    <property type="component" value="Unassembled WGS sequence"/>
</dbReference>
<evidence type="ECO:0000256" key="1">
    <source>
        <dbReference type="SAM" id="Phobius"/>
    </source>
</evidence>
<accession>A0ABP6LEZ4</accession>
<dbReference type="EMBL" id="BAAAWD010000031">
    <property type="protein sequence ID" value="GAA3041534.1"/>
    <property type="molecule type" value="Genomic_DNA"/>
</dbReference>